<reference evidence="3 4" key="1">
    <citation type="submission" date="2018-08" db="EMBL/GenBank/DDBJ databases">
        <authorList>
            <person name="Khan S.A."/>
        </authorList>
    </citation>
    <scope>NUCLEOTIDE SEQUENCE [LARGE SCALE GENOMIC DNA]</scope>
    <source>
        <strain evidence="3 4">GTF-13</strain>
    </source>
</reference>
<organism evidence="3 4">
    <name type="scientific">Aestuariirhabdus litorea</name>
    <dbReference type="NCBI Taxonomy" id="2528527"/>
    <lineage>
        <taxon>Bacteria</taxon>
        <taxon>Pseudomonadati</taxon>
        <taxon>Pseudomonadota</taxon>
        <taxon>Gammaproteobacteria</taxon>
        <taxon>Oceanospirillales</taxon>
        <taxon>Aestuariirhabdaceae</taxon>
        <taxon>Aestuariirhabdus</taxon>
    </lineage>
</organism>
<evidence type="ECO:0000256" key="1">
    <source>
        <dbReference type="SAM" id="MobiDB-lite"/>
    </source>
</evidence>
<keyword evidence="2" id="KW-0472">Membrane</keyword>
<feature type="compositionally biased region" description="Basic and acidic residues" evidence="1">
    <location>
        <begin position="104"/>
        <end position="113"/>
    </location>
</feature>
<evidence type="ECO:0000313" key="3">
    <source>
        <dbReference type="EMBL" id="RRJ83747.1"/>
    </source>
</evidence>
<evidence type="ECO:0000256" key="2">
    <source>
        <dbReference type="SAM" id="Phobius"/>
    </source>
</evidence>
<keyword evidence="4" id="KW-1185">Reference proteome</keyword>
<dbReference type="Proteomes" id="UP000280792">
    <property type="component" value="Unassembled WGS sequence"/>
</dbReference>
<comment type="caution">
    <text evidence="3">The sequence shown here is derived from an EMBL/GenBank/DDBJ whole genome shotgun (WGS) entry which is preliminary data.</text>
</comment>
<evidence type="ECO:0000313" key="4">
    <source>
        <dbReference type="Proteomes" id="UP000280792"/>
    </source>
</evidence>
<feature type="transmembrane region" description="Helical" evidence="2">
    <location>
        <begin position="32"/>
        <end position="53"/>
    </location>
</feature>
<dbReference type="EMBL" id="QWEZ01000001">
    <property type="protein sequence ID" value="RRJ83747.1"/>
    <property type="molecule type" value="Genomic_DNA"/>
</dbReference>
<feature type="transmembrane region" description="Helical" evidence="2">
    <location>
        <begin position="5"/>
        <end position="26"/>
    </location>
</feature>
<proteinExistence type="predicted"/>
<feature type="region of interest" description="Disordered" evidence="1">
    <location>
        <begin position="92"/>
        <end position="113"/>
    </location>
</feature>
<sequence>MKKDLLVDIIFLSLFTGFGALLWLLYKQVPMSFPHQFMTAPLLLLLGASLLYYSSVQLANSLGVVAQGLSDAIYRVGGTLPGAMLLDRRHENRGLPTGSAGHPIQERRHSMMT</sequence>
<gene>
    <name evidence="3" type="ORF">D0544_01090</name>
</gene>
<keyword evidence="2" id="KW-1133">Transmembrane helix</keyword>
<reference evidence="3 4" key="2">
    <citation type="submission" date="2018-12" db="EMBL/GenBank/DDBJ databases">
        <title>Simiduia agarivorans gen. nov., sp. nov., a marine, agarolytic bacterium isolated from shallow coastal water from Keelung, Taiwan.</title>
        <authorList>
            <person name="Shieh W.Y."/>
        </authorList>
    </citation>
    <scope>NUCLEOTIDE SEQUENCE [LARGE SCALE GENOMIC DNA]</scope>
    <source>
        <strain evidence="3 4">GTF-13</strain>
    </source>
</reference>
<protein>
    <submittedName>
        <fullName evidence="3">Uncharacterized protein</fullName>
    </submittedName>
</protein>
<name>A0A3P3VN32_9GAMM</name>
<accession>A0A3P3VN32</accession>
<dbReference type="RefSeq" id="WP_125014013.1">
    <property type="nucleotide sequence ID" value="NZ_QWEZ01000001.1"/>
</dbReference>
<dbReference type="AlphaFoldDB" id="A0A3P3VN32"/>
<keyword evidence="2" id="KW-0812">Transmembrane</keyword>